<dbReference type="SMART" id="SM00904">
    <property type="entry name" value="Flavokinase"/>
    <property type="match status" value="1"/>
</dbReference>
<dbReference type="PANTHER" id="PTHR22749">
    <property type="entry name" value="RIBOFLAVIN KINASE/FMN ADENYLYLTRANSFERASE"/>
    <property type="match status" value="1"/>
</dbReference>
<dbReference type="SUPFAM" id="SSF82114">
    <property type="entry name" value="Riboflavin kinase-like"/>
    <property type="match status" value="1"/>
</dbReference>
<dbReference type="PIRSF" id="PIRSF004491">
    <property type="entry name" value="FAD_Synth"/>
    <property type="match status" value="1"/>
</dbReference>
<comment type="caution">
    <text evidence="17">The sequence shown here is derived from an EMBL/GenBank/DDBJ whole genome shotgun (WGS) entry which is preliminary data.</text>
</comment>
<comment type="function">
    <text evidence="1">Catalyzes the phosphorylation of riboflavin to FMN followed by the adenylation of FMN to FAD.</text>
</comment>
<gene>
    <name evidence="17" type="primary">ribF</name>
    <name evidence="17" type="ORF">ZNDK_1000</name>
</gene>
<dbReference type="GO" id="GO:0009398">
    <property type="term" value="P:FMN biosynthetic process"/>
    <property type="evidence" value="ECO:0007669"/>
    <property type="project" value="UniProtKB-UniRule"/>
</dbReference>
<dbReference type="EMBL" id="BLLL01000011">
    <property type="protein sequence ID" value="GFH63229.1"/>
    <property type="molecule type" value="Genomic_DNA"/>
</dbReference>
<keyword evidence="9 15" id="KW-0418">Kinase</keyword>
<evidence type="ECO:0000256" key="10">
    <source>
        <dbReference type="ARBA" id="ARBA00022827"/>
    </source>
</evidence>
<dbReference type="FunFam" id="3.40.50.620:FF:000021">
    <property type="entry name" value="Riboflavin biosynthesis protein"/>
    <property type="match status" value="1"/>
</dbReference>
<keyword evidence="8 15" id="KW-0547">Nucleotide-binding</keyword>
<dbReference type="InterPro" id="IPR023465">
    <property type="entry name" value="Riboflavin_kinase_dom_sf"/>
</dbReference>
<evidence type="ECO:0000256" key="6">
    <source>
        <dbReference type="ARBA" id="ARBA00022679"/>
    </source>
</evidence>
<evidence type="ECO:0000256" key="2">
    <source>
        <dbReference type="ARBA" id="ARBA00004726"/>
    </source>
</evidence>
<keyword evidence="11 15" id="KW-0067">ATP-binding</keyword>
<evidence type="ECO:0000256" key="7">
    <source>
        <dbReference type="ARBA" id="ARBA00022695"/>
    </source>
</evidence>
<evidence type="ECO:0000256" key="5">
    <source>
        <dbReference type="ARBA" id="ARBA00022643"/>
    </source>
</evidence>
<dbReference type="GO" id="GO:0009231">
    <property type="term" value="P:riboflavin biosynthetic process"/>
    <property type="evidence" value="ECO:0007669"/>
    <property type="project" value="InterPro"/>
</dbReference>
<accession>A0A6L2R6R8</accession>
<dbReference type="AlphaFoldDB" id="A0A6L2R6R8"/>
<dbReference type="NCBIfam" id="NF004162">
    <property type="entry name" value="PRK05627.1-5"/>
    <property type="match status" value="1"/>
</dbReference>
<comment type="pathway">
    <text evidence="3 15">Cofactor biosynthesis; FMN biosynthesis; FMN from riboflavin (ATP route): step 1/1.</text>
</comment>
<dbReference type="NCBIfam" id="TIGR00083">
    <property type="entry name" value="ribF"/>
    <property type="match status" value="1"/>
</dbReference>
<protein>
    <recommendedName>
        <fullName evidence="15">Riboflavin biosynthesis protein</fullName>
    </recommendedName>
    <domain>
        <recommendedName>
            <fullName evidence="15">Riboflavin kinase</fullName>
            <ecNumber evidence="15">2.7.1.26</ecNumber>
        </recommendedName>
        <alternativeName>
            <fullName evidence="15">Flavokinase</fullName>
        </alternativeName>
    </domain>
    <domain>
        <recommendedName>
            <fullName evidence="15">FMN adenylyltransferase</fullName>
            <ecNumber evidence="15">2.7.7.2</ecNumber>
        </recommendedName>
        <alternativeName>
            <fullName evidence="15">FAD pyrophosphorylase</fullName>
        </alternativeName>
        <alternativeName>
            <fullName evidence="15">FAD synthase</fullName>
        </alternativeName>
    </domain>
</protein>
<comment type="pathway">
    <text evidence="2 15">Cofactor biosynthesis; FAD biosynthesis; FAD from FMN: step 1/1.</text>
</comment>
<dbReference type="Pfam" id="PF01687">
    <property type="entry name" value="Flavokinase"/>
    <property type="match status" value="1"/>
</dbReference>
<evidence type="ECO:0000256" key="1">
    <source>
        <dbReference type="ARBA" id="ARBA00002121"/>
    </source>
</evidence>
<dbReference type="InterPro" id="IPR015864">
    <property type="entry name" value="FAD_synthase"/>
</dbReference>
<dbReference type="GO" id="GO:0008531">
    <property type="term" value="F:riboflavin kinase activity"/>
    <property type="evidence" value="ECO:0007669"/>
    <property type="project" value="UniProtKB-UniRule"/>
</dbReference>
<dbReference type="PANTHER" id="PTHR22749:SF6">
    <property type="entry name" value="RIBOFLAVIN KINASE"/>
    <property type="match status" value="1"/>
</dbReference>
<evidence type="ECO:0000259" key="16">
    <source>
        <dbReference type="SMART" id="SM00904"/>
    </source>
</evidence>
<evidence type="ECO:0000256" key="12">
    <source>
        <dbReference type="ARBA" id="ARBA00023268"/>
    </source>
</evidence>
<sequence>MFIASHVGELPKSSGTGVTIGNFDGVHKGHQALIRRTLAGCREQGADCVLVTFWPHPRSIVAPKNTHAPLNSRERRMELLSSLGVERVLELPFTRAMAAYTPEEFVCACLLPLNMRSLTVGHDFSLGRTRAGTVDVLCALGAVYGFSVEQLEAVIEDSAVVSSTLLREMIACGDVRRAARLLGRQYGFRGEVARGRGKGRELGFPTANLLPPGILLPAFGVYATRMRVGERCLRSVTNVGVRPTFGVSEVTVESFLPDSAENLYGRRVLLEFVERLRGERRFESGEALSRQIADDVAQACRILDVEASVV</sequence>
<dbReference type="NCBIfam" id="TIGR00125">
    <property type="entry name" value="cyt_tran_rel"/>
    <property type="match status" value="1"/>
</dbReference>
<comment type="similarity">
    <text evidence="15">Belongs to the ribF family.</text>
</comment>
<dbReference type="GO" id="GO:0005524">
    <property type="term" value="F:ATP binding"/>
    <property type="evidence" value="ECO:0007669"/>
    <property type="project" value="UniProtKB-UniRule"/>
</dbReference>
<dbReference type="InterPro" id="IPR015865">
    <property type="entry name" value="Riboflavin_kinase_bac/euk"/>
</dbReference>
<evidence type="ECO:0000256" key="9">
    <source>
        <dbReference type="ARBA" id="ARBA00022777"/>
    </source>
</evidence>
<name>A0A6L2R6R8_9BACT</name>
<dbReference type="InterPro" id="IPR004821">
    <property type="entry name" value="Cyt_trans-like"/>
</dbReference>
<keyword evidence="5 15" id="KW-0288">FMN</keyword>
<dbReference type="Gene3D" id="3.40.50.620">
    <property type="entry name" value="HUPs"/>
    <property type="match status" value="1"/>
</dbReference>
<evidence type="ECO:0000256" key="4">
    <source>
        <dbReference type="ARBA" id="ARBA00022630"/>
    </source>
</evidence>
<evidence type="ECO:0000256" key="13">
    <source>
        <dbReference type="ARBA" id="ARBA00047880"/>
    </source>
</evidence>
<dbReference type="NCBIfam" id="NF004160">
    <property type="entry name" value="PRK05627.1-3"/>
    <property type="match status" value="1"/>
</dbReference>
<proteinExistence type="inferred from homology"/>
<keyword evidence="4 15" id="KW-0285">Flavoprotein</keyword>
<evidence type="ECO:0000313" key="18">
    <source>
        <dbReference type="Proteomes" id="UP000505077"/>
    </source>
</evidence>
<keyword evidence="6 15" id="KW-0808">Transferase</keyword>
<keyword evidence="12" id="KW-0511">Multifunctional enzyme</keyword>
<dbReference type="SUPFAM" id="SSF52374">
    <property type="entry name" value="Nucleotidylyl transferase"/>
    <property type="match status" value="1"/>
</dbReference>
<dbReference type="EC" id="2.7.1.26" evidence="15"/>
<dbReference type="InterPro" id="IPR023468">
    <property type="entry name" value="Riboflavin_kinase"/>
</dbReference>
<dbReference type="InterPro" id="IPR014729">
    <property type="entry name" value="Rossmann-like_a/b/a_fold"/>
</dbReference>
<dbReference type="Proteomes" id="UP000505077">
    <property type="component" value="Unassembled WGS sequence"/>
</dbReference>
<dbReference type="GO" id="GO:0003919">
    <property type="term" value="F:FMN adenylyltransferase activity"/>
    <property type="evidence" value="ECO:0007669"/>
    <property type="project" value="UniProtKB-UniRule"/>
</dbReference>
<dbReference type="InterPro" id="IPR002606">
    <property type="entry name" value="Riboflavin_kinase_bac"/>
</dbReference>
<dbReference type="CDD" id="cd02064">
    <property type="entry name" value="FAD_synthetase_N"/>
    <property type="match status" value="1"/>
</dbReference>
<dbReference type="UniPathway" id="UPA00277">
    <property type="reaction ID" value="UER00407"/>
</dbReference>
<dbReference type="Pfam" id="PF06574">
    <property type="entry name" value="FAD_syn"/>
    <property type="match status" value="1"/>
</dbReference>
<evidence type="ECO:0000256" key="3">
    <source>
        <dbReference type="ARBA" id="ARBA00005201"/>
    </source>
</evidence>
<comment type="catalytic activity">
    <reaction evidence="13 15">
        <text>riboflavin + ATP = FMN + ADP + H(+)</text>
        <dbReference type="Rhea" id="RHEA:14357"/>
        <dbReference type="ChEBI" id="CHEBI:15378"/>
        <dbReference type="ChEBI" id="CHEBI:30616"/>
        <dbReference type="ChEBI" id="CHEBI:57986"/>
        <dbReference type="ChEBI" id="CHEBI:58210"/>
        <dbReference type="ChEBI" id="CHEBI:456216"/>
        <dbReference type="EC" id="2.7.1.26"/>
    </reaction>
</comment>
<dbReference type="EC" id="2.7.7.2" evidence="15"/>
<evidence type="ECO:0000313" key="17">
    <source>
        <dbReference type="EMBL" id="GFH63229.1"/>
    </source>
</evidence>
<evidence type="ECO:0000256" key="11">
    <source>
        <dbReference type="ARBA" id="ARBA00022840"/>
    </source>
</evidence>
<evidence type="ECO:0000256" key="8">
    <source>
        <dbReference type="ARBA" id="ARBA00022741"/>
    </source>
</evidence>
<comment type="catalytic activity">
    <reaction evidence="14 15">
        <text>FMN + ATP + H(+) = FAD + diphosphate</text>
        <dbReference type="Rhea" id="RHEA:17237"/>
        <dbReference type="ChEBI" id="CHEBI:15378"/>
        <dbReference type="ChEBI" id="CHEBI:30616"/>
        <dbReference type="ChEBI" id="CHEBI:33019"/>
        <dbReference type="ChEBI" id="CHEBI:57692"/>
        <dbReference type="ChEBI" id="CHEBI:58210"/>
        <dbReference type="EC" id="2.7.7.2"/>
    </reaction>
</comment>
<dbReference type="GO" id="GO:0006747">
    <property type="term" value="P:FAD biosynthetic process"/>
    <property type="evidence" value="ECO:0007669"/>
    <property type="project" value="UniProtKB-UniRule"/>
</dbReference>
<feature type="domain" description="Riboflavin kinase" evidence="16">
    <location>
        <begin position="181"/>
        <end position="304"/>
    </location>
</feature>
<evidence type="ECO:0000256" key="14">
    <source>
        <dbReference type="ARBA" id="ARBA00049494"/>
    </source>
</evidence>
<organism evidence="17 18">
    <name type="scientific">Candidatus Desulfovibrio kirbyi</name>
    <dbReference type="NCBI Taxonomy" id="2696086"/>
    <lineage>
        <taxon>Bacteria</taxon>
        <taxon>Pseudomonadati</taxon>
        <taxon>Thermodesulfobacteriota</taxon>
        <taxon>Desulfovibrionia</taxon>
        <taxon>Desulfovibrionales</taxon>
        <taxon>Desulfovibrionaceae</taxon>
        <taxon>Desulfovibrio</taxon>
    </lineage>
</organism>
<keyword evidence="7 15" id="KW-0548">Nucleotidyltransferase</keyword>
<dbReference type="Gene3D" id="2.40.30.30">
    <property type="entry name" value="Riboflavin kinase-like"/>
    <property type="match status" value="1"/>
</dbReference>
<dbReference type="UniPathway" id="UPA00276">
    <property type="reaction ID" value="UER00406"/>
</dbReference>
<keyword evidence="10 15" id="KW-0274">FAD</keyword>
<reference evidence="17 18" key="1">
    <citation type="journal article" date="2020" name="ISME J.">
        <title>Parallel Reductive Genome Evolution in Desulfovibrio Ectosymbionts Independently Acquired by Trichonympha Protists in the Termite Gut.</title>
        <authorList>
            <person name="Takeuchi M."/>
            <person name="Kuwahara H."/>
            <person name="Murakami T."/>
            <person name="Takahashi K."/>
            <person name="Kajitani R."/>
            <person name="Toyoda A."/>
            <person name="Itoh T."/>
            <person name="Ohkuma M."/>
            <person name="Hongoh Y."/>
        </authorList>
    </citation>
    <scope>NUCLEOTIDE SEQUENCE [LARGE SCALE GENOMIC DNA]</scope>
    <source>
        <strain evidence="17">ZnDsv-02</strain>
    </source>
</reference>
<evidence type="ECO:0000256" key="15">
    <source>
        <dbReference type="PIRNR" id="PIRNR004491"/>
    </source>
</evidence>